<organism evidence="18 19">
    <name type="scientific">Zymoseptoria tritici (strain ST99CH_3D7)</name>
    <dbReference type="NCBI Taxonomy" id="1276538"/>
    <lineage>
        <taxon>Eukaryota</taxon>
        <taxon>Fungi</taxon>
        <taxon>Dikarya</taxon>
        <taxon>Ascomycota</taxon>
        <taxon>Pezizomycotina</taxon>
        <taxon>Dothideomycetes</taxon>
        <taxon>Dothideomycetidae</taxon>
        <taxon>Mycosphaerellales</taxon>
        <taxon>Mycosphaerellaceae</taxon>
        <taxon>Zymoseptoria</taxon>
    </lineage>
</organism>
<keyword evidence="14" id="KW-0325">Glycoprotein</keyword>
<feature type="active site" description="Charge relay system" evidence="15">
    <location>
        <position position="293"/>
    </location>
</feature>
<evidence type="ECO:0000256" key="6">
    <source>
        <dbReference type="ARBA" id="ARBA00022670"/>
    </source>
</evidence>
<dbReference type="CDD" id="cd11377">
    <property type="entry name" value="Pro-peptidase_S53"/>
    <property type="match status" value="1"/>
</dbReference>
<name>A0A1X7RGJ2_ZYMT9</name>
<comment type="cofactor">
    <cofactor evidence="15">
        <name>Ca(2+)</name>
        <dbReference type="ChEBI" id="CHEBI:29108"/>
    </cofactor>
    <text evidence="15">Binds 1 Ca(2+) ion per subunit.</text>
</comment>
<comment type="function">
    <text evidence="2">Secreted tripeptidyl-peptidase which degrades proteins at acidic pHs and is involved in virulence.</text>
</comment>
<evidence type="ECO:0000256" key="5">
    <source>
        <dbReference type="ARBA" id="ARBA00022525"/>
    </source>
</evidence>
<protein>
    <recommendedName>
        <fullName evidence="4">tripeptidyl-peptidase II</fullName>
        <ecNumber evidence="4">3.4.14.10</ecNumber>
    </recommendedName>
</protein>
<keyword evidence="6 15" id="KW-0645">Protease</keyword>
<dbReference type="GO" id="GO:0004252">
    <property type="term" value="F:serine-type endopeptidase activity"/>
    <property type="evidence" value="ECO:0007669"/>
    <property type="project" value="UniProtKB-UniRule"/>
</dbReference>
<evidence type="ECO:0000256" key="1">
    <source>
        <dbReference type="ARBA" id="ARBA00001910"/>
    </source>
</evidence>
<keyword evidence="9 15" id="KW-0378">Hydrolase</keyword>
<dbReference type="InterPro" id="IPR036852">
    <property type="entry name" value="Peptidase_S8/S53_dom_sf"/>
</dbReference>
<dbReference type="InterPro" id="IPR023828">
    <property type="entry name" value="Peptidase_S8_Ser-AS"/>
</dbReference>
<evidence type="ECO:0000256" key="7">
    <source>
        <dbReference type="ARBA" id="ARBA00022723"/>
    </source>
</evidence>
<dbReference type="SUPFAM" id="SSF52743">
    <property type="entry name" value="Subtilisin-like"/>
    <property type="match status" value="1"/>
</dbReference>
<evidence type="ECO:0000256" key="3">
    <source>
        <dbReference type="ARBA" id="ARBA00004239"/>
    </source>
</evidence>
<dbReference type="GO" id="GO:0046872">
    <property type="term" value="F:metal ion binding"/>
    <property type="evidence" value="ECO:0007669"/>
    <property type="project" value="UniProtKB-UniRule"/>
</dbReference>
<dbReference type="InterPro" id="IPR030400">
    <property type="entry name" value="Sedolisin_dom"/>
</dbReference>
<dbReference type="Gene3D" id="3.40.50.200">
    <property type="entry name" value="Peptidase S8/S53 domain"/>
    <property type="match status" value="1"/>
</dbReference>
<evidence type="ECO:0000256" key="14">
    <source>
        <dbReference type="ARBA" id="ARBA00023180"/>
    </source>
</evidence>
<feature type="active site" description="Charge relay system" evidence="15">
    <location>
        <position position="297"/>
    </location>
</feature>
<dbReference type="GO" id="GO:0008240">
    <property type="term" value="F:tripeptidyl-peptidase activity"/>
    <property type="evidence" value="ECO:0007669"/>
    <property type="project" value="UniProtKB-EC"/>
</dbReference>
<reference evidence="18 19" key="1">
    <citation type="submission" date="2016-06" db="EMBL/GenBank/DDBJ databases">
        <authorList>
            <person name="Kjaerup R.B."/>
            <person name="Dalgaard T.S."/>
            <person name="Juul-Madsen H.R."/>
        </authorList>
    </citation>
    <scope>NUCLEOTIDE SEQUENCE [LARGE SCALE GENOMIC DNA]</scope>
</reference>
<sequence length="593" mass="63294">MKLTLLTVSCGLAAVLAAPLEGRADYAVHSSHFVPSGWTKAGKAHADQVLKLRIGLKQGNFQALEEDLLEVSHPDHERYGKHLSSDEIHSHVAPSEAALDAVHQWLGGHDIFADQLEYSAPKDWVMVSLPISKVEKLLDTEYHQYEHIDGTQVVRTTQYSLPRSLQGHVDIVAPTNYFGNPKFFGSTVRIAEGSIPNTEIAASSLASSAAPLGCLSTAVTLACVRSLYQTIDYKPKVPNKNYVGITNYLNQTPSDVDFRAYMTTQRPDANPNYIFTRQIIAGAANDQTMPGIEADLDVEAVGGIAYPTRFTSYSTGGSPPFTPDLATPTDTNEPYLTWLDYVLKQKDVPYVISTSYGDDEQSVPQDYATRVCNELAQLGAKGVTLLFSSGDFGVGASGDCVSNDGKNTPRFLPAFPASCPYVTTIGGTMDFSPEVVAKDGGYVPGGGFSNYFPRPSYQDAAVSSYLSSIGTLNQPYYNASGRAYPDIAAQSVRFVINNMAAPNLVDGTSVASPISAGVLTLVNDALIAAGKPPLGFLNPMLYSKKGAGFTDITSGTVTGCNATTPGFPARKGWDAASGFGTPNFKAIRASLGV</sequence>
<keyword evidence="8 16" id="KW-0732">Signal</keyword>
<proteinExistence type="predicted"/>
<evidence type="ECO:0000313" key="19">
    <source>
        <dbReference type="Proteomes" id="UP000215127"/>
    </source>
</evidence>
<feature type="signal peptide" evidence="16">
    <location>
        <begin position="1"/>
        <end position="17"/>
    </location>
</feature>
<gene>
    <name evidence="18" type="ORF">ZT3D7_G1668</name>
</gene>
<feature type="binding site" evidence="15">
    <location>
        <position position="552"/>
    </location>
    <ligand>
        <name>Ca(2+)</name>
        <dbReference type="ChEBI" id="CHEBI:29108"/>
    </ligand>
</feature>
<keyword evidence="5" id="KW-0964">Secreted</keyword>
<dbReference type="EC" id="3.4.14.10" evidence="4"/>
<evidence type="ECO:0000256" key="11">
    <source>
        <dbReference type="ARBA" id="ARBA00022837"/>
    </source>
</evidence>
<dbReference type="PROSITE" id="PS51695">
    <property type="entry name" value="SEDOLISIN"/>
    <property type="match status" value="1"/>
</dbReference>
<dbReference type="Proteomes" id="UP000215127">
    <property type="component" value="Chromosome 1"/>
</dbReference>
<feature type="chain" id="PRO_5012598068" description="tripeptidyl-peptidase II" evidence="16">
    <location>
        <begin position="18"/>
        <end position="593"/>
    </location>
</feature>
<dbReference type="SMART" id="SM00944">
    <property type="entry name" value="Pro-kuma_activ"/>
    <property type="match status" value="1"/>
</dbReference>
<evidence type="ECO:0000256" key="10">
    <source>
        <dbReference type="ARBA" id="ARBA00022825"/>
    </source>
</evidence>
<evidence type="ECO:0000256" key="4">
    <source>
        <dbReference type="ARBA" id="ARBA00012462"/>
    </source>
</evidence>
<dbReference type="PANTHER" id="PTHR14218:SF39">
    <property type="entry name" value="PEPTIDASE S53 DOMAIN-CONTAINING PROTEIN"/>
    <property type="match status" value="1"/>
</dbReference>
<evidence type="ECO:0000256" key="2">
    <source>
        <dbReference type="ARBA" id="ARBA00002451"/>
    </source>
</evidence>
<dbReference type="PROSITE" id="PS00138">
    <property type="entry name" value="SUBTILASE_SER"/>
    <property type="match status" value="1"/>
</dbReference>
<feature type="active site" description="Charge relay system" evidence="15">
    <location>
        <position position="509"/>
    </location>
</feature>
<keyword evidence="10 15" id="KW-0720">Serine protease</keyword>
<dbReference type="InterPro" id="IPR050819">
    <property type="entry name" value="Tripeptidyl-peptidase_I"/>
</dbReference>
<evidence type="ECO:0000313" key="18">
    <source>
        <dbReference type="EMBL" id="SMQ46522.1"/>
    </source>
</evidence>
<evidence type="ECO:0000256" key="8">
    <source>
        <dbReference type="ARBA" id="ARBA00022729"/>
    </source>
</evidence>
<evidence type="ECO:0000256" key="9">
    <source>
        <dbReference type="ARBA" id="ARBA00022801"/>
    </source>
</evidence>
<keyword evidence="12" id="KW-0843">Virulence</keyword>
<dbReference type="FunFam" id="3.40.50.200:FF:000015">
    <property type="entry name" value="Tripeptidyl peptidase A"/>
    <property type="match status" value="1"/>
</dbReference>
<dbReference type="Pfam" id="PF00082">
    <property type="entry name" value="Peptidase_S8"/>
    <property type="match status" value="1"/>
</dbReference>
<feature type="binding site" evidence="15">
    <location>
        <position position="572"/>
    </location>
    <ligand>
        <name>Ca(2+)</name>
        <dbReference type="ChEBI" id="CHEBI:29108"/>
    </ligand>
</feature>
<keyword evidence="13" id="KW-0865">Zymogen</keyword>
<feature type="binding site" evidence="15">
    <location>
        <position position="551"/>
    </location>
    <ligand>
        <name>Ca(2+)</name>
        <dbReference type="ChEBI" id="CHEBI:29108"/>
    </ligand>
</feature>
<evidence type="ECO:0000256" key="13">
    <source>
        <dbReference type="ARBA" id="ARBA00023145"/>
    </source>
</evidence>
<dbReference type="Pfam" id="PF09286">
    <property type="entry name" value="Pro-kuma_activ"/>
    <property type="match status" value="1"/>
</dbReference>
<keyword evidence="7 15" id="KW-0479">Metal-binding</keyword>
<dbReference type="SUPFAM" id="SSF54897">
    <property type="entry name" value="Protease propeptides/inhibitors"/>
    <property type="match status" value="1"/>
</dbReference>
<accession>A0A1X7RGJ2</accession>
<dbReference type="GO" id="GO:0006508">
    <property type="term" value="P:proteolysis"/>
    <property type="evidence" value="ECO:0007669"/>
    <property type="project" value="UniProtKB-KW"/>
</dbReference>
<dbReference type="AlphaFoldDB" id="A0A1X7RGJ2"/>
<dbReference type="InterPro" id="IPR015366">
    <property type="entry name" value="S53_propep"/>
</dbReference>
<evidence type="ECO:0000259" key="17">
    <source>
        <dbReference type="PROSITE" id="PS51695"/>
    </source>
</evidence>
<evidence type="ECO:0000256" key="15">
    <source>
        <dbReference type="PROSITE-ProRule" id="PRU01032"/>
    </source>
</evidence>
<dbReference type="EMBL" id="LT853692">
    <property type="protein sequence ID" value="SMQ46522.1"/>
    <property type="molecule type" value="Genomic_DNA"/>
</dbReference>
<comment type="catalytic activity">
    <reaction evidence="1">
        <text>Release of an N-terminal tripeptide from a polypeptide.</text>
        <dbReference type="EC" id="3.4.14.10"/>
    </reaction>
</comment>
<evidence type="ECO:0000256" key="16">
    <source>
        <dbReference type="SAM" id="SignalP"/>
    </source>
</evidence>
<comment type="subcellular location">
    <subcellularLocation>
        <location evidence="3">Secreted</location>
        <location evidence="3">Extracellular space</location>
    </subcellularLocation>
</comment>
<keyword evidence="19" id="KW-1185">Reference proteome</keyword>
<keyword evidence="11 15" id="KW-0106">Calcium</keyword>
<dbReference type="STRING" id="1276538.A0A1X7RGJ2"/>
<evidence type="ECO:0000256" key="12">
    <source>
        <dbReference type="ARBA" id="ARBA00023026"/>
    </source>
</evidence>
<dbReference type="InterPro" id="IPR000209">
    <property type="entry name" value="Peptidase_S8/S53_dom"/>
</dbReference>
<dbReference type="CDD" id="cd04056">
    <property type="entry name" value="Peptidases_S53"/>
    <property type="match status" value="1"/>
</dbReference>
<dbReference type="GO" id="GO:0005576">
    <property type="term" value="C:extracellular region"/>
    <property type="evidence" value="ECO:0007669"/>
    <property type="project" value="UniProtKB-SubCell"/>
</dbReference>
<feature type="binding site" evidence="15">
    <location>
        <position position="574"/>
    </location>
    <ligand>
        <name>Ca(2+)</name>
        <dbReference type="ChEBI" id="CHEBI:29108"/>
    </ligand>
</feature>
<dbReference type="PANTHER" id="PTHR14218">
    <property type="entry name" value="PROTEASE S8 TRIPEPTIDYL PEPTIDASE I CLN2"/>
    <property type="match status" value="1"/>
</dbReference>
<feature type="domain" description="Peptidase S53" evidence="17">
    <location>
        <begin position="218"/>
        <end position="593"/>
    </location>
</feature>